<name>A0A8S5R0A0_9CAUD</name>
<organism evidence="2">
    <name type="scientific">Siphoviridae sp. ctOow3</name>
    <dbReference type="NCBI Taxonomy" id="2826315"/>
    <lineage>
        <taxon>Viruses</taxon>
        <taxon>Duplodnaviria</taxon>
        <taxon>Heunggongvirae</taxon>
        <taxon>Uroviricota</taxon>
        <taxon>Caudoviricetes</taxon>
    </lineage>
</organism>
<dbReference type="InterPro" id="IPR001387">
    <property type="entry name" value="Cro/C1-type_HTH"/>
</dbReference>
<dbReference type="SMART" id="SM00530">
    <property type="entry name" value="HTH_XRE"/>
    <property type="match status" value="2"/>
</dbReference>
<protein>
    <submittedName>
        <fullName evidence="2">Structural protein</fullName>
    </submittedName>
</protein>
<evidence type="ECO:0000313" key="2">
    <source>
        <dbReference type="EMBL" id="DAE24413.1"/>
    </source>
</evidence>
<dbReference type="EMBL" id="BK015773">
    <property type="protein sequence ID" value="DAE24413.1"/>
    <property type="molecule type" value="Genomic_DNA"/>
</dbReference>
<proteinExistence type="predicted"/>
<feature type="domain" description="HTH cro/C1-type" evidence="1">
    <location>
        <begin position="114"/>
        <end position="167"/>
    </location>
</feature>
<reference evidence="2" key="1">
    <citation type="journal article" date="2021" name="Proc. Natl. Acad. Sci. U.S.A.">
        <title>A Catalog of Tens of Thousands of Viruses from Human Metagenomes Reveals Hidden Associations with Chronic Diseases.</title>
        <authorList>
            <person name="Tisza M.J."/>
            <person name="Buck C.B."/>
        </authorList>
    </citation>
    <scope>NUCLEOTIDE SEQUENCE</scope>
    <source>
        <strain evidence="2">CtOow3</strain>
    </source>
</reference>
<accession>A0A8S5R0A0</accession>
<dbReference type="PROSITE" id="PS50943">
    <property type="entry name" value="HTH_CROC1"/>
    <property type="match status" value="1"/>
</dbReference>
<sequence length="175" mass="20250">MELEFIWRLAHQLDKDTFFEVYGLLDNSIEVGTSDNLLDLLEKKRTSGLLSMDEFSMKFGIAKQGYSLWRKKGNIPERHVRKAAEILGIDNRTATELNYRKEYKGSNTNSIKLLEKRRIELGLGKKDFSELLGCDLVTYRNWRKAGRIPENRLKAISEATKINFDLLVESNFVDS</sequence>
<evidence type="ECO:0000259" key="1">
    <source>
        <dbReference type="PROSITE" id="PS50943"/>
    </source>
</evidence>